<dbReference type="InterPro" id="IPR029058">
    <property type="entry name" value="AB_hydrolase_fold"/>
</dbReference>
<dbReference type="GO" id="GO:0006508">
    <property type="term" value="P:proteolysis"/>
    <property type="evidence" value="ECO:0007669"/>
    <property type="project" value="InterPro"/>
</dbReference>
<dbReference type="InterPro" id="IPR050955">
    <property type="entry name" value="Plant_Biomass_Hydrol_Est"/>
</dbReference>
<keyword evidence="1" id="KW-0732">Signal</keyword>
<gene>
    <name evidence="4" type="ORF">VNI00_008362</name>
</gene>
<name>A0AAW0CYF0_9AGAR</name>
<comment type="caution">
    <text evidence="4">The sequence shown here is derived from an EMBL/GenBank/DDBJ whole genome shotgun (WGS) entry which is preliminary data.</text>
</comment>
<dbReference type="SUPFAM" id="SSF53474">
    <property type="entry name" value="alpha/beta-Hydrolases"/>
    <property type="match status" value="1"/>
</dbReference>
<dbReference type="PANTHER" id="PTHR43037:SF4">
    <property type="entry name" value="PEPTIDASE S9 PROLYL OLIGOPEPTIDASE CATALYTIC DOMAIN-CONTAINING PROTEIN"/>
    <property type="match status" value="1"/>
</dbReference>
<organism evidence="4 5">
    <name type="scientific">Paramarasmius palmivorus</name>
    <dbReference type="NCBI Taxonomy" id="297713"/>
    <lineage>
        <taxon>Eukaryota</taxon>
        <taxon>Fungi</taxon>
        <taxon>Dikarya</taxon>
        <taxon>Basidiomycota</taxon>
        <taxon>Agaricomycotina</taxon>
        <taxon>Agaricomycetes</taxon>
        <taxon>Agaricomycetidae</taxon>
        <taxon>Agaricales</taxon>
        <taxon>Marasmiineae</taxon>
        <taxon>Marasmiaceae</taxon>
        <taxon>Paramarasmius</taxon>
    </lineage>
</organism>
<dbReference type="PANTHER" id="PTHR43037">
    <property type="entry name" value="UNNAMED PRODUCT-RELATED"/>
    <property type="match status" value="1"/>
</dbReference>
<evidence type="ECO:0000256" key="2">
    <source>
        <dbReference type="SAM" id="MobiDB-lite"/>
    </source>
</evidence>
<keyword evidence="5" id="KW-1185">Reference proteome</keyword>
<dbReference type="InterPro" id="IPR001375">
    <property type="entry name" value="Peptidase_S9_cat"/>
</dbReference>
<dbReference type="EMBL" id="JAYKXP010000028">
    <property type="protein sequence ID" value="KAK7043750.1"/>
    <property type="molecule type" value="Genomic_DNA"/>
</dbReference>
<feature type="compositionally biased region" description="Polar residues" evidence="2">
    <location>
        <begin position="13"/>
        <end position="29"/>
    </location>
</feature>
<feature type="region of interest" description="Disordered" evidence="2">
    <location>
        <begin position="13"/>
        <end position="32"/>
    </location>
</feature>
<evidence type="ECO:0000256" key="1">
    <source>
        <dbReference type="ARBA" id="ARBA00022729"/>
    </source>
</evidence>
<evidence type="ECO:0000313" key="4">
    <source>
        <dbReference type="EMBL" id="KAK7043750.1"/>
    </source>
</evidence>
<evidence type="ECO:0000313" key="5">
    <source>
        <dbReference type="Proteomes" id="UP001383192"/>
    </source>
</evidence>
<evidence type="ECO:0000259" key="3">
    <source>
        <dbReference type="Pfam" id="PF00326"/>
    </source>
</evidence>
<dbReference type="Gene3D" id="3.40.50.1820">
    <property type="entry name" value="alpha/beta hydrolase"/>
    <property type="match status" value="1"/>
</dbReference>
<proteinExistence type="predicted"/>
<dbReference type="GO" id="GO:0008236">
    <property type="term" value="F:serine-type peptidase activity"/>
    <property type="evidence" value="ECO:0007669"/>
    <property type="project" value="InterPro"/>
</dbReference>
<accession>A0AAW0CYF0</accession>
<reference evidence="4 5" key="1">
    <citation type="submission" date="2024-01" db="EMBL/GenBank/DDBJ databases">
        <title>A draft genome for a cacao thread blight-causing isolate of Paramarasmius palmivorus.</title>
        <authorList>
            <person name="Baruah I.K."/>
            <person name="Bukari Y."/>
            <person name="Amoako-Attah I."/>
            <person name="Meinhardt L.W."/>
            <person name="Bailey B.A."/>
            <person name="Cohen S.P."/>
        </authorList>
    </citation>
    <scope>NUCLEOTIDE SEQUENCE [LARGE SCALE GENOMIC DNA]</scope>
    <source>
        <strain evidence="4 5">GH-12</strain>
    </source>
</reference>
<feature type="domain" description="Peptidase S9 prolyl oligopeptidase catalytic" evidence="3">
    <location>
        <begin position="405"/>
        <end position="543"/>
    </location>
</feature>
<protein>
    <recommendedName>
        <fullName evidence="3">Peptidase S9 prolyl oligopeptidase catalytic domain-containing protein</fullName>
    </recommendedName>
</protein>
<dbReference type="Proteomes" id="UP001383192">
    <property type="component" value="Unassembled WGS sequence"/>
</dbReference>
<sequence length="842" mass="92664">MDRFPGGKQLLMTQATSRSLSPASGTFTFNRHDSEKDVDSKIRWQYLRDTEGWAALQHHAVLRTTVTVIPPSGRHESKGQPPKLRVNLVQGSYFTLLPEQTDSAVVPQWHAGNIYNMERAIPRTVELPHPPSTESPTTYQLFVSGDYEIRLFGDPHVQGSDVPVQQISVNIAVEEATHDIVREESLDVICDFIDGHAFGDALGIAFRSVSGWWTINNVQLQHNPESSGDSLSLALVRPTRIAPTQTRIIPIRISQTKPFTATQLHVELVLSSSDNTNRVILITLPITQLPQWSPSIPLTLKGTYFYASSIPTVFTAKPPRLTNLDVLRPPILALHGAGVDVVGQTLWSDALPQKDHSWIVMPTGRTSWGLDWHGPSAQDAWASLDAIVNIVASNPEWKPWKLEQNTRAVVLGHSNGGQGAWYIASRFPDRVLAVLPAAGYIKSQAYIPLTLSRRVGRSSKPESAHYIDPALRAILESSLTPDDNDLFLSNLVDTPVLAIHGGNDENVPVWHTRELVSGLRTWDPNSSVTFKEDPGQGHWYSTVFDNNQVQDFLDRVIEAPPAHNARQFTLTVAIPADSGSMNGWQIQRLSIPGRLGRLHITTTADHEVRVISSNVKSFSVHLGAFPVSSLWIDNSKVQLPHTNNGNDGVMAFEAVDFKIWKVSKTASPLQRSGRVQTILTSETPLVFVVPAKGAHELSVALRIAHDLQIYHRLDVDIMRDTEISQIAPNGNLVVIGNDASLELDAALKKIPGGHGRLDEPGLGLLFLHPHPTNQNGKMLLMQSTDESGLERAARLFPIRTGIAVPDWIIIGPLADKVGAAGVLSAGVWDSDWGWNPAMSWVY</sequence>
<dbReference type="AlphaFoldDB" id="A0AAW0CYF0"/>
<dbReference type="Pfam" id="PF00326">
    <property type="entry name" value="Peptidase_S9"/>
    <property type="match status" value="1"/>
</dbReference>